<dbReference type="EMBL" id="VLPL01000001">
    <property type="protein sequence ID" value="TSJ47991.1"/>
    <property type="molecule type" value="Genomic_DNA"/>
</dbReference>
<evidence type="ECO:0000313" key="2">
    <source>
        <dbReference type="Proteomes" id="UP000316008"/>
    </source>
</evidence>
<sequence>MKIEAQLKKNKNNKSPNRIIGKLLTMIVFLFLITSCKKASSCYDEELYQQYKDKGCTTDCPGVTGCDGKTYCNECEANRHGIRVK</sequence>
<accession>A0A556N793</accession>
<dbReference type="AlphaFoldDB" id="A0A556N793"/>
<name>A0A556N793_9FLAO</name>
<protein>
    <recommendedName>
        <fullName evidence="3">Kazal-like domain-containing protein</fullName>
    </recommendedName>
</protein>
<dbReference type="OrthoDB" id="9800302at2"/>
<organism evidence="1 2">
    <name type="scientific">Fluviicola chungangensis</name>
    <dbReference type="NCBI Taxonomy" id="2597671"/>
    <lineage>
        <taxon>Bacteria</taxon>
        <taxon>Pseudomonadati</taxon>
        <taxon>Bacteroidota</taxon>
        <taxon>Flavobacteriia</taxon>
        <taxon>Flavobacteriales</taxon>
        <taxon>Crocinitomicaceae</taxon>
        <taxon>Fluviicola</taxon>
    </lineage>
</organism>
<proteinExistence type="predicted"/>
<gene>
    <name evidence="1" type="ORF">FO442_02335</name>
</gene>
<dbReference type="Proteomes" id="UP000316008">
    <property type="component" value="Unassembled WGS sequence"/>
</dbReference>
<evidence type="ECO:0000313" key="1">
    <source>
        <dbReference type="EMBL" id="TSJ47991.1"/>
    </source>
</evidence>
<keyword evidence="2" id="KW-1185">Reference proteome</keyword>
<dbReference type="RefSeq" id="WP_144331526.1">
    <property type="nucleotide sequence ID" value="NZ_VLPL01000001.1"/>
</dbReference>
<evidence type="ECO:0008006" key="3">
    <source>
        <dbReference type="Google" id="ProtNLM"/>
    </source>
</evidence>
<reference evidence="1 2" key="1">
    <citation type="submission" date="2019-07" db="EMBL/GenBank/DDBJ databases">
        <authorList>
            <person name="Huq M.A."/>
        </authorList>
    </citation>
    <scope>NUCLEOTIDE SEQUENCE [LARGE SCALE GENOMIC DNA]</scope>
    <source>
        <strain evidence="1 2">MAH-3</strain>
    </source>
</reference>
<comment type="caution">
    <text evidence="1">The sequence shown here is derived from an EMBL/GenBank/DDBJ whole genome shotgun (WGS) entry which is preliminary data.</text>
</comment>